<dbReference type="eggNOG" id="COG2755">
    <property type="taxonomic scope" value="Bacteria"/>
</dbReference>
<organism evidence="2 3">
    <name type="scientific">Paenibacillus durus</name>
    <name type="common">Paenibacillus azotofixans</name>
    <dbReference type="NCBI Taxonomy" id="44251"/>
    <lineage>
        <taxon>Bacteria</taxon>
        <taxon>Bacillati</taxon>
        <taxon>Bacillota</taxon>
        <taxon>Bacilli</taxon>
        <taxon>Bacillales</taxon>
        <taxon>Paenibacillaceae</taxon>
        <taxon>Paenibacillus</taxon>
    </lineage>
</organism>
<dbReference type="Pfam" id="PF13472">
    <property type="entry name" value="Lipase_GDSL_2"/>
    <property type="match status" value="1"/>
</dbReference>
<dbReference type="STRING" id="44251.PDUR_12220"/>
<gene>
    <name evidence="2" type="ORF">PDUR_12220</name>
</gene>
<dbReference type="Gene3D" id="3.40.50.1110">
    <property type="entry name" value="SGNH hydrolase"/>
    <property type="match status" value="1"/>
</dbReference>
<dbReference type="InterPro" id="IPR013830">
    <property type="entry name" value="SGNH_hydro"/>
</dbReference>
<name>A0A089HQB8_PAEDU</name>
<dbReference type="KEGG" id="pdu:PDUR_12220"/>
<accession>A0A089HQB8</accession>
<dbReference type="InterPro" id="IPR051532">
    <property type="entry name" value="Ester_Hydrolysis_Enzymes"/>
</dbReference>
<evidence type="ECO:0000313" key="2">
    <source>
        <dbReference type="EMBL" id="AIQ12578.1"/>
    </source>
</evidence>
<evidence type="ECO:0000259" key="1">
    <source>
        <dbReference type="Pfam" id="PF13472"/>
    </source>
</evidence>
<reference evidence="2 3" key="1">
    <citation type="submission" date="2014-08" db="EMBL/GenBank/DDBJ databases">
        <title>Comparative genomics of the Paenibacillus odorifer group.</title>
        <authorList>
            <person name="den Bakker H.C."/>
            <person name="Tsai Y.-C."/>
            <person name="Martin N."/>
            <person name="Korlach J."/>
            <person name="Wiedmann M."/>
        </authorList>
    </citation>
    <scope>NUCLEOTIDE SEQUENCE [LARGE SCALE GENOMIC DNA]</scope>
    <source>
        <strain evidence="2 3">DSM 1735</strain>
    </source>
</reference>
<dbReference type="AlphaFoldDB" id="A0A089HQB8"/>
<keyword evidence="3" id="KW-1185">Reference proteome</keyword>
<proteinExistence type="predicted"/>
<dbReference type="InterPro" id="IPR036514">
    <property type="entry name" value="SGNH_hydro_sf"/>
</dbReference>
<dbReference type="SUPFAM" id="SSF52266">
    <property type="entry name" value="SGNH hydrolase"/>
    <property type="match status" value="1"/>
</dbReference>
<protein>
    <submittedName>
        <fullName evidence="2">GDSL family lipase</fullName>
    </submittedName>
</protein>
<sequence>MLFKENDVILFQGDSITDVGRNRFDAYSLGNGYPLMVAGRLGLLFPEKKLTFYNRGVGGDRAADLVRRWDRDCLALKPTWVSIYVGINESWCRYDSGEETTPEAFEAQYRNLLDRTRQTLNAKLILIEPFVLPVQGLNRDWREDLDPKIAVVRKLAREYGALLVPLDGLFAAASMTADPAYWAEDGVHPTPAGHALITEAWLKAACVN</sequence>
<dbReference type="CDD" id="cd01834">
    <property type="entry name" value="SGNH_hydrolase_like_2"/>
    <property type="match status" value="1"/>
</dbReference>
<dbReference type="GO" id="GO:0004622">
    <property type="term" value="F:phosphatidylcholine lysophospholipase activity"/>
    <property type="evidence" value="ECO:0007669"/>
    <property type="project" value="TreeGrafter"/>
</dbReference>
<dbReference type="RefSeq" id="WP_042206426.1">
    <property type="nucleotide sequence ID" value="NZ_CP009288.1"/>
</dbReference>
<dbReference type="PANTHER" id="PTHR30383:SF5">
    <property type="entry name" value="SGNH HYDROLASE-TYPE ESTERASE DOMAIN-CONTAINING PROTEIN"/>
    <property type="match status" value="1"/>
</dbReference>
<evidence type="ECO:0000313" key="3">
    <source>
        <dbReference type="Proteomes" id="UP000029409"/>
    </source>
</evidence>
<dbReference type="EMBL" id="CP009288">
    <property type="protein sequence ID" value="AIQ12578.1"/>
    <property type="molecule type" value="Genomic_DNA"/>
</dbReference>
<dbReference type="PANTHER" id="PTHR30383">
    <property type="entry name" value="THIOESTERASE 1/PROTEASE 1/LYSOPHOSPHOLIPASE L1"/>
    <property type="match status" value="1"/>
</dbReference>
<dbReference type="Proteomes" id="UP000029409">
    <property type="component" value="Chromosome"/>
</dbReference>
<feature type="domain" description="SGNH hydrolase-type esterase" evidence="1">
    <location>
        <begin position="13"/>
        <end position="196"/>
    </location>
</feature>
<dbReference type="OrthoDB" id="9794725at2"/>